<feature type="transmembrane region" description="Helical" evidence="1">
    <location>
        <begin position="86"/>
        <end position="105"/>
    </location>
</feature>
<dbReference type="AlphaFoldDB" id="A0A5B8A2A2"/>
<dbReference type="EMBL" id="CP040896">
    <property type="protein sequence ID" value="QDA61277.1"/>
    <property type="molecule type" value="Genomic_DNA"/>
</dbReference>
<feature type="transmembrane region" description="Helical" evidence="1">
    <location>
        <begin position="51"/>
        <end position="70"/>
    </location>
</feature>
<evidence type="ECO:0000313" key="3">
    <source>
        <dbReference type="Proteomes" id="UP000305398"/>
    </source>
</evidence>
<keyword evidence="1" id="KW-0812">Transmembrane</keyword>
<name>A0A5B8A2A2_9BACT</name>
<keyword evidence="1" id="KW-1133">Transmembrane helix</keyword>
<organism evidence="2 3">
    <name type="scientific">Hymenobacter jejuensis</name>
    <dbReference type="NCBI Taxonomy" id="2502781"/>
    <lineage>
        <taxon>Bacteria</taxon>
        <taxon>Pseudomonadati</taxon>
        <taxon>Bacteroidota</taxon>
        <taxon>Cytophagia</taxon>
        <taxon>Cytophagales</taxon>
        <taxon>Hymenobacteraceae</taxon>
        <taxon>Hymenobacter</taxon>
    </lineage>
</organism>
<evidence type="ECO:0000313" key="2">
    <source>
        <dbReference type="EMBL" id="QDA61277.1"/>
    </source>
</evidence>
<gene>
    <name evidence="2" type="ORF">FHG12_14780</name>
</gene>
<reference evidence="2 3" key="1">
    <citation type="submission" date="2019-06" db="EMBL/GenBank/DDBJ databases">
        <authorList>
            <person name="Srinivasan S."/>
        </authorList>
    </citation>
    <scope>NUCLEOTIDE SEQUENCE [LARGE SCALE GENOMIC DNA]</scope>
    <source>
        <strain evidence="2 3">17J68-5</strain>
    </source>
</reference>
<dbReference type="RefSeq" id="WP_139516451.1">
    <property type="nucleotide sequence ID" value="NZ_CP040896.1"/>
</dbReference>
<proteinExistence type="predicted"/>
<protein>
    <submittedName>
        <fullName evidence="2">Uncharacterized protein</fullName>
    </submittedName>
</protein>
<sequence length="237" mass="26751">MNHASSASNGPTTLYHRSHGVRQQKKGLGHLAPALVLIYSAGQAIKEHEPLTFLTGLEFGIGVLYVVLLVREIRHLRHNPHHRERIAWLEIASAGILGLEGYHIWHRHHELVLQTGVSKFHVLPWIYFALAGVYVLMAFKMSQLDARRYLHLHNHGFALRLKPFGRHFRYTWQDVVNVEPVGDTDMLVHTTDGRHQRISFAAMHNGAAHRDQLLAHAAGAFPTGSLPTPQPPEAELF</sequence>
<dbReference type="Proteomes" id="UP000305398">
    <property type="component" value="Chromosome"/>
</dbReference>
<dbReference type="OrthoDB" id="882322at2"/>
<keyword evidence="3" id="KW-1185">Reference proteome</keyword>
<keyword evidence="1" id="KW-0472">Membrane</keyword>
<evidence type="ECO:0000256" key="1">
    <source>
        <dbReference type="SAM" id="Phobius"/>
    </source>
</evidence>
<accession>A0A5B8A2A2</accession>
<dbReference type="KEGG" id="hyj:FHG12_14780"/>
<feature type="transmembrane region" description="Helical" evidence="1">
    <location>
        <begin position="125"/>
        <end position="142"/>
    </location>
</feature>